<dbReference type="KEGG" id="swp:swp_1979"/>
<dbReference type="STRING" id="225849.swp_1979"/>
<dbReference type="HOGENOM" id="CLU_1414312_0_0_6"/>
<evidence type="ECO:0000313" key="3">
    <source>
        <dbReference type="Proteomes" id="UP000000753"/>
    </source>
</evidence>
<dbReference type="EMBL" id="CP000472">
    <property type="protein sequence ID" value="ACJ28736.1"/>
    <property type="molecule type" value="Genomic_DNA"/>
</dbReference>
<evidence type="ECO:0000313" key="2">
    <source>
        <dbReference type="EMBL" id="ACJ28736.1"/>
    </source>
</evidence>
<dbReference type="InterPro" id="IPR007053">
    <property type="entry name" value="LRAT_dom"/>
</dbReference>
<dbReference type="Gene3D" id="3.90.1720.10">
    <property type="entry name" value="endopeptidase domain like (from Nostoc punctiforme)"/>
    <property type="match status" value="1"/>
</dbReference>
<keyword evidence="3" id="KW-1185">Reference proteome</keyword>
<gene>
    <name evidence="2" type="ordered locus">swp_1979</name>
</gene>
<dbReference type="AlphaFoldDB" id="B8CNA2"/>
<dbReference type="Pfam" id="PF04970">
    <property type="entry name" value="LRAT"/>
    <property type="match status" value="1"/>
</dbReference>
<protein>
    <recommendedName>
        <fullName evidence="1">LRAT domain-containing protein</fullName>
    </recommendedName>
</protein>
<sequence>MALPLIWLGAAAIGAALVAEERKNQKDIASKRMQGNAKSAHAHGDSAELAPSLWHTGDKKVKLEPGAIICCFVFGVIEHTGIWLGDDTLVELHGSGLVRAISIERFLAGRSGSRVYQACNHLHQPLVGTKVLQRAKEAIFSYREYDLLDNNCHRFVCYCLTGEEKSLSRFSKLNNEIGTYFKEAIYWDEAII</sequence>
<dbReference type="eggNOG" id="ENOG5032SIP">
    <property type="taxonomic scope" value="Bacteria"/>
</dbReference>
<dbReference type="RefSeq" id="WP_020912110.1">
    <property type="nucleotide sequence ID" value="NC_011566.1"/>
</dbReference>
<reference evidence="2 3" key="1">
    <citation type="journal article" date="2008" name="PLoS ONE">
        <title>Environmental adaptation: genomic analysis of the piezotolerant and psychrotolerant deep-sea iron reducing bacterium Shewanella piezotolerans WP3.</title>
        <authorList>
            <person name="Wang F."/>
            <person name="Wang J."/>
            <person name="Jian H."/>
            <person name="Zhang B."/>
            <person name="Li S."/>
            <person name="Wang F."/>
            <person name="Zeng X."/>
            <person name="Gao L."/>
            <person name="Bartlett D.H."/>
            <person name="Yu J."/>
            <person name="Hu S."/>
            <person name="Xiao X."/>
        </authorList>
    </citation>
    <scope>NUCLEOTIDE SEQUENCE [LARGE SCALE GENOMIC DNA]</scope>
    <source>
        <strain evidence="3">WP3 / JCM 13877</strain>
    </source>
</reference>
<proteinExistence type="predicted"/>
<accession>B8CNA2</accession>
<feature type="domain" description="LRAT" evidence="1">
    <location>
        <begin position="77"/>
        <end position="164"/>
    </location>
</feature>
<evidence type="ECO:0000259" key="1">
    <source>
        <dbReference type="Pfam" id="PF04970"/>
    </source>
</evidence>
<dbReference type="OrthoDB" id="9812095at2"/>
<name>B8CNA2_SHEPW</name>
<organism evidence="2 3">
    <name type="scientific">Shewanella piezotolerans (strain WP3 / JCM 13877)</name>
    <dbReference type="NCBI Taxonomy" id="225849"/>
    <lineage>
        <taxon>Bacteria</taxon>
        <taxon>Pseudomonadati</taxon>
        <taxon>Pseudomonadota</taxon>
        <taxon>Gammaproteobacteria</taxon>
        <taxon>Alteromonadales</taxon>
        <taxon>Shewanellaceae</taxon>
        <taxon>Shewanella</taxon>
    </lineage>
</organism>
<dbReference type="Proteomes" id="UP000000753">
    <property type="component" value="Chromosome"/>
</dbReference>